<dbReference type="PANTHER" id="PTHR30146:SF149">
    <property type="entry name" value="HTH-TYPE TRANSCRIPTIONAL REGULATOR EBGR"/>
    <property type="match status" value="1"/>
</dbReference>
<feature type="domain" description="HTH lacI-type" evidence="4">
    <location>
        <begin position="2"/>
        <end position="56"/>
    </location>
</feature>
<dbReference type="InterPro" id="IPR001761">
    <property type="entry name" value="Peripla_BP/Lac1_sug-bd_dom"/>
</dbReference>
<accession>A0A4R2K7J7</accession>
<dbReference type="Proteomes" id="UP000294886">
    <property type="component" value="Unassembled WGS sequence"/>
</dbReference>
<gene>
    <name evidence="5" type="ORF">EV203_10488</name>
</gene>
<protein>
    <submittedName>
        <fullName evidence="5">LacI family transcriptional regulator</fullName>
    </submittedName>
</protein>
<keyword evidence="1" id="KW-0805">Transcription regulation</keyword>
<sequence>MATIDDVAKLAGVSIATVSRVFNNSPWVSEKTREKVLKAAEELGYKPSMPARSLAMKKTNTIGLIVPDISNPYYAEVVRGIEDVCNIYKYNIILCNADNKREKEFQYIDMLKNRWVDGVIFHCDYFSEEHYEVFKNSNLKVVLAGRTTKFDVPYVGIDNFKAAYDAVNYLISLGHKRIGIIHGPLDDMKETIDSVDRLKGYKQALIDNGLTIYEELIKEANFKYKGGYKAAMEMLKGEITPTAIFAISDIMAMGAINAVFDKGLSCPEDVSVIGFDNIDLSEATRPALTTVSQPMYEIGAIAARMLIKIINGEEINNSQIILKHKLVLRNSVVPLRS</sequence>
<evidence type="ECO:0000259" key="4">
    <source>
        <dbReference type="PROSITE" id="PS50932"/>
    </source>
</evidence>
<name>A0A4R2K7J7_9THEO</name>
<reference evidence="5 6" key="1">
    <citation type="submission" date="2019-03" db="EMBL/GenBank/DDBJ databases">
        <title>Genomic Encyclopedia of Type Strains, Phase IV (KMG-IV): sequencing the most valuable type-strain genomes for metagenomic binning, comparative biology and taxonomic classification.</title>
        <authorList>
            <person name="Goeker M."/>
        </authorList>
    </citation>
    <scope>NUCLEOTIDE SEQUENCE [LARGE SCALE GENOMIC DNA]</scope>
    <source>
        <strain evidence="5 6">DSM 13054</strain>
    </source>
</reference>
<dbReference type="Pfam" id="PF00532">
    <property type="entry name" value="Peripla_BP_1"/>
    <property type="match status" value="1"/>
</dbReference>
<dbReference type="InterPro" id="IPR000843">
    <property type="entry name" value="HTH_LacI"/>
</dbReference>
<dbReference type="PROSITE" id="PS50932">
    <property type="entry name" value="HTH_LACI_2"/>
    <property type="match status" value="1"/>
</dbReference>
<evidence type="ECO:0000313" key="6">
    <source>
        <dbReference type="Proteomes" id="UP000294886"/>
    </source>
</evidence>
<dbReference type="PRINTS" id="PR00036">
    <property type="entry name" value="HTHLACI"/>
</dbReference>
<dbReference type="RefSeq" id="WP_132039082.1">
    <property type="nucleotide sequence ID" value="NZ_SLWU01000004.1"/>
</dbReference>
<keyword evidence="2" id="KW-0238">DNA-binding</keyword>
<dbReference type="CDD" id="cd01392">
    <property type="entry name" value="HTH_LacI"/>
    <property type="match status" value="1"/>
</dbReference>
<dbReference type="PANTHER" id="PTHR30146">
    <property type="entry name" value="LACI-RELATED TRANSCRIPTIONAL REPRESSOR"/>
    <property type="match status" value="1"/>
</dbReference>
<evidence type="ECO:0000256" key="3">
    <source>
        <dbReference type="ARBA" id="ARBA00023163"/>
    </source>
</evidence>
<dbReference type="Gene3D" id="1.10.260.40">
    <property type="entry name" value="lambda repressor-like DNA-binding domains"/>
    <property type="match status" value="1"/>
</dbReference>
<comment type="caution">
    <text evidence="5">The sequence shown here is derived from an EMBL/GenBank/DDBJ whole genome shotgun (WGS) entry which is preliminary data.</text>
</comment>
<dbReference type="FunFam" id="1.10.260.40:FF:000002">
    <property type="entry name" value="HTH-type transcriptional repressor PurR"/>
    <property type="match status" value="1"/>
</dbReference>
<dbReference type="Pfam" id="PF00356">
    <property type="entry name" value="LacI"/>
    <property type="match status" value="1"/>
</dbReference>
<dbReference type="AlphaFoldDB" id="A0A4R2K7J7"/>
<dbReference type="EMBL" id="SLWU01000004">
    <property type="protein sequence ID" value="TCO68002.1"/>
    <property type="molecule type" value="Genomic_DNA"/>
</dbReference>
<dbReference type="GO" id="GO:0000976">
    <property type="term" value="F:transcription cis-regulatory region binding"/>
    <property type="evidence" value="ECO:0007669"/>
    <property type="project" value="TreeGrafter"/>
</dbReference>
<dbReference type="GO" id="GO:0003700">
    <property type="term" value="F:DNA-binding transcription factor activity"/>
    <property type="evidence" value="ECO:0007669"/>
    <property type="project" value="TreeGrafter"/>
</dbReference>
<organism evidence="5 6">
    <name type="scientific">Caldanaerobacter subterraneus</name>
    <dbReference type="NCBI Taxonomy" id="911092"/>
    <lineage>
        <taxon>Bacteria</taxon>
        <taxon>Bacillati</taxon>
        <taxon>Bacillota</taxon>
        <taxon>Clostridia</taxon>
        <taxon>Thermoanaerobacterales</taxon>
        <taxon>Thermoanaerobacteraceae</taxon>
        <taxon>Caldanaerobacter</taxon>
    </lineage>
</organism>
<proteinExistence type="predicted"/>
<evidence type="ECO:0000256" key="1">
    <source>
        <dbReference type="ARBA" id="ARBA00023015"/>
    </source>
</evidence>
<evidence type="ECO:0000256" key="2">
    <source>
        <dbReference type="ARBA" id="ARBA00023125"/>
    </source>
</evidence>
<dbReference type="InterPro" id="IPR028082">
    <property type="entry name" value="Peripla_BP_I"/>
</dbReference>
<evidence type="ECO:0000313" key="5">
    <source>
        <dbReference type="EMBL" id="TCO68002.1"/>
    </source>
</evidence>
<dbReference type="SMART" id="SM00354">
    <property type="entry name" value="HTH_LACI"/>
    <property type="match status" value="1"/>
</dbReference>
<keyword evidence="3" id="KW-0804">Transcription</keyword>
<dbReference type="SUPFAM" id="SSF53822">
    <property type="entry name" value="Periplasmic binding protein-like I"/>
    <property type="match status" value="1"/>
</dbReference>
<dbReference type="InterPro" id="IPR010982">
    <property type="entry name" value="Lambda_DNA-bd_dom_sf"/>
</dbReference>
<dbReference type="SUPFAM" id="SSF47413">
    <property type="entry name" value="lambda repressor-like DNA-binding domains"/>
    <property type="match status" value="1"/>
</dbReference>
<dbReference type="Gene3D" id="3.40.50.2300">
    <property type="match status" value="2"/>
</dbReference>
<dbReference type="CDD" id="cd06267">
    <property type="entry name" value="PBP1_LacI_sugar_binding-like"/>
    <property type="match status" value="1"/>
</dbReference>